<evidence type="ECO:0000256" key="1">
    <source>
        <dbReference type="ARBA" id="ARBA00004162"/>
    </source>
</evidence>
<keyword evidence="6 9" id="KW-1133">Transmembrane helix</keyword>
<dbReference type="PANTHER" id="PTHR42982:SF8">
    <property type="entry name" value="SEC-INDEPENDENT PROTEIN TRANSLOCASE PROTEIN TATA"/>
    <property type="match status" value="1"/>
</dbReference>
<keyword evidence="2 9" id="KW-0813">Transport</keyword>
<dbReference type="InterPro" id="IPR006312">
    <property type="entry name" value="TatA/E"/>
</dbReference>
<name>A0A4Y4BVK1_9CORY</name>
<organism evidence="10 11">
    <name type="scientific">Corynebacterium variabile</name>
    <dbReference type="NCBI Taxonomy" id="1727"/>
    <lineage>
        <taxon>Bacteria</taxon>
        <taxon>Bacillati</taxon>
        <taxon>Actinomycetota</taxon>
        <taxon>Actinomycetes</taxon>
        <taxon>Mycobacteriales</taxon>
        <taxon>Corynebacteriaceae</taxon>
        <taxon>Corynebacterium</taxon>
    </lineage>
</organism>
<keyword evidence="3 9" id="KW-1003">Cell membrane</keyword>
<evidence type="ECO:0000313" key="11">
    <source>
        <dbReference type="Proteomes" id="UP000319986"/>
    </source>
</evidence>
<keyword evidence="5 9" id="KW-0653">Protein transport</keyword>
<accession>A0A4Y4BVK1</accession>
<evidence type="ECO:0000256" key="8">
    <source>
        <dbReference type="ARBA" id="ARBA00023136"/>
    </source>
</evidence>
<dbReference type="GO" id="GO:0008320">
    <property type="term" value="F:protein transmembrane transporter activity"/>
    <property type="evidence" value="ECO:0007669"/>
    <property type="project" value="UniProtKB-UniRule"/>
</dbReference>
<dbReference type="Gene3D" id="1.20.5.3310">
    <property type="match status" value="1"/>
</dbReference>
<sequence length="97" mass="9962">MFANLTGMHAVVILAIVFLLFGAAKLPGLAKSVGQSVRILKKEVNEDENTAAAEAAVTTDTAVVTTVEPVAVPVTTPAATTVTAVPTATDTQEQRIS</sequence>
<dbReference type="HAMAP" id="MF_00236">
    <property type="entry name" value="TatA_E"/>
    <property type="match status" value="1"/>
</dbReference>
<evidence type="ECO:0000256" key="2">
    <source>
        <dbReference type="ARBA" id="ARBA00022448"/>
    </source>
</evidence>
<dbReference type="EMBL" id="BJNT01000002">
    <property type="protein sequence ID" value="GEC84861.1"/>
    <property type="molecule type" value="Genomic_DNA"/>
</dbReference>
<evidence type="ECO:0000256" key="3">
    <source>
        <dbReference type="ARBA" id="ARBA00022475"/>
    </source>
</evidence>
<proteinExistence type="inferred from homology"/>
<dbReference type="GO" id="GO:0033281">
    <property type="term" value="C:TAT protein transport complex"/>
    <property type="evidence" value="ECO:0007669"/>
    <property type="project" value="UniProtKB-UniRule"/>
</dbReference>
<comment type="subcellular location">
    <subcellularLocation>
        <location evidence="1 9">Cell membrane</location>
        <topology evidence="1 9">Single-pass membrane protein</topology>
    </subcellularLocation>
</comment>
<comment type="similarity">
    <text evidence="9">Belongs to the TatA/E family.</text>
</comment>
<gene>
    <name evidence="9" type="primary">tatA</name>
    <name evidence="10" type="ORF">CVA01_01750</name>
</gene>
<protein>
    <recommendedName>
        <fullName evidence="9">Sec-independent protein translocase protein TatA</fullName>
    </recommendedName>
</protein>
<evidence type="ECO:0000256" key="6">
    <source>
        <dbReference type="ARBA" id="ARBA00022989"/>
    </source>
</evidence>
<keyword evidence="8 9" id="KW-0472">Membrane</keyword>
<evidence type="ECO:0000313" key="10">
    <source>
        <dbReference type="EMBL" id="GEC84861.1"/>
    </source>
</evidence>
<comment type="caution">
    <text evidence="10">The sequence shown here is derived from an EMBL/GenBank/DDBJ whole genome shotgun (WGS) entry which is preliminary data.</text>
</comment>
<dbReference type="GeneID" id="82886343"/>
<keyword evidence="4 9" id="KW-0812">Transmembrane</keyword>
<dbReference type="AlphaFoldDB" id="A0A4Y4BVK1"/>
<evidence type="ECO:0000256" key="9">
    <source>
        <dbReference type="HAMAP-Rule" id="MF_00236"/>
    </source>
</evidence>
<evidence type="ECO:0000256" key="4">
    <source>
        <dbReference type="ARBA" id="ARBA00022692"/>
    </source>
</evidence>
<dbReference type="GO" id="GO:0043953">
    <property type="term" value="P:protein transport by the Tat complex"/>
    <property type="evidence" value="ECO:0007669"/>
    <property type="project" value="UniProtKB-UniRule"/>
</dbReference>
<dbReference type="NCBIfam" id="TIGR01411">
    <property type="entry name" value="tatAE"/>
    <property type="match status" value="1"/>
</dbReference>
<dbReference type="PANTHER" id="PTHR42982">
    <property type="entry name" value="SEC-INDEPENDENT PROTEIN TRANSLOCASE PROTEIN TATA"/>
    <property type="match status" value="1"/>
</dbReference>
<reference evidence="10 11" key="1">
    <citation type="submission" date="2019-06" db="EMBL/GenBank/DDBJ databases">
        <title>Whole genome shotgun sequence of Corynebacterium variabile NBRC 15286.</title>
        <authorList>
            <person name="Hosoyama A."/>
            <person name="Uohara A."/>
            <person name="Ohji S."/>
            <person name="Ichikawa N."/>
        </authorList>
    </citation>
    <scope>NUCLEOTIDE SEQUENCE [LARGE SCALE GENOMIC DNA]</scope>
    <source>
        <strain evidence="10 11">NBRC 15286</strain>
    </source>
</reference>
<dbReference type="RefSeq" id="WP_141327883.1">
    <property type="nucleotide sequence ID" value="NZ_BJNT01000002.1"/>
</dbReference>
<dbReference type="Pfam" id="PF02416">
    <property type="entry name" value="TatA_B_E"/>
    <property type="match status" value="1"/>
</dbReference>
<evidence type="ECO:0000256" key="5">
    <source>
        <dbReference type="ARBA" id="ARBA00022927"/>
    </source>
</evidence>
<comment type="function">
    <text evidence="9">Part of the twin-arginine translocation (Tat) system that transports large folded proteins containing a characteristic twin-arginine motif in their signal peptide across membranes. TatA could form the protein-conducting channel of the Tat system.</text>
</comment>
<dbReference type="Proteomes" id="UP000319986">
    <property type="component" value="Unassembled WGS sequence"/>
</dbReference>
<comment type="subunit">
    <text evidence="9">The Tat system comprises two distinct complexes: a TatABC complex, containing multiple copies of TatA, TatB and TatC subunits, and a separate TatA complex, containing only TatA subunits. Substrates initially bind to the TatABC complex, which probably triggers association of the separate TatA complex to form the active translocon.</text>
</comment>
<dbReference type="InterPro" id="IPR003369">
    <property type="entry name" value="TatA/B/E"/>
</dbReference>
<evidence type="ECO:0000256" key="7">
    <source>
        <dbReference type="ARBA" id="ARBA00023010"/>
    </source>
</evidence>
<keyword evidence="7 9" id="KW-0811">Translocation</keyword>